<protein>
    <submittedName>
        <fullName evidence="2">Uncharacterized protein</fullName>
    </submittedName>
</protein>
<keyword evidence="3" id="KW-1185">Reference proteome</keyword>
<feature type="region of interest" description="Disordered" evidence="1">
    <location>
        <begin position="1"/>
        <end position="59"/>
    </location>
</feature>
<evidence type="ECO:0000313" key="3">
    <source>
        <dbReference type="Proteomes" id="UP000316621"/>
    </source>
</evidence>
<reference evidence="2 3" key="1">
    <citation type="journal article" date="2018" name="Science">
        <title>The opium poppy genome and morphinan production.</title>
        <authorList>
            <person name="Guo L."/>
            <person name="Winzer T."/>
            <person name="Yang X."/>
            <person name="Li Y."/>
            <person name="Ning Z."/>
            <person name="He Z."/>
            <person name="Teodor R."/>
            <person name="Lu Y."/>
            <person name="Bowser T.A."/>
            <person name="Graham I.A."/>
            <person name="Ye K."/>
        </authorList>
    </citation>
    <scope>NUCLEOTIDE SEQUENCE [LARGE SCALE GENOMIC DNA]</scope>
    <source>
        <strain evidence="3">cv. HN1</strain>
        <tissue evidence="2">Leaves</tissue>
    </source>
</reference>
<feature type="compositionally biased region" description="Polar residues" evidence="1">
    <location>
        <begin position="1"/>
        <end position="10"/>
    </location>
</feature>
<dbReference type="Gramene" id="RZC76116">
    <property type="protein sequence ID" value="RZC76116"/>
    <property type="gene ID" value="C5167_000249"/>
</dbReference>
<gene>
    <name evidence="2" type="ORF">C5167_000249</name>
</gene>
<name>A0A4Y7KTD0_PAPSO</name>
<feature type="compositionally biased region" description="Low complexity" evidence="1">
    <location>
        <begin position="11"/>
        <end position="46"/>
    </location>
</feature>
<sequence length="106" mass="11175">MLTASSRSFRVNSSTATTTTAASASTSATTVATAATAAAATNTTTTDSNESRVTRSGKTSHQLSTYFIHSLNKEVITLYPKKRSKIEILTASNVLLVYLIDVTPLS</sequence>
<evidence type="ECO:0000313" key="2">
    <source>
        <dbReference type="EMBL" id="RZC76116.1"/>
    </source>
</evidence>
<accession>A0A4Y7KTD0</accession>
<organism evidence="2 3">
    <name type="scientific">Papaver somniferum</name>
    <name type="common">Opium poppy</name>
    <dbReference type="NCBI Taxonomy" id="3469"/>
    <lineage>
        <taxon>Eukaryota</taxon>
        <taxon>Viridiplantae</taxon>
        <taxon>Streptophyta</taxon>
        <taxon>Embryophyta</taxon>
        <taxon>Tracheophyta</taxon>
        <taxon>Spermatophyta</taxon>
        <taxon>Magnoliopsida</taxon>
        <taxon>Ranunculales</taxon>
        <taxon>Papaveraceae</taxon>
        <taxon>Papaveroideae</taxon>
        <taxon>Papaver</taxon>
    </lineage>
</organism>
<dbReference type="EMBL" id="CM010723">
    <property type="protein sequence ID" value="RZC76116.1"/>
    <property type="molecule type" value="Genomic_DNA"/>
</dbReference>
<evidence type="ECO:0000256" key="1">
    <source>
        <dbReference type="SAM" id="MobiDB-lite"/>
    </source>
</evidence>
<dbReference type="Proteomes" id="UP000316621">
    <property type="component" value="Chromosome 9"/>
</dbReference>
<dbReference type="AlphaFoldDB" id="A0A4Y7KTD0"/>
<proteinExistence type="predicted"/>